<dbReference type="PANTHER" id="PTHR22945:SF40">
    <property type="entry name" value="SERPENTINE RECEPTOR, CLASS D (DELTA)-RELATED"/>
    <property type="match status" value="1"/>
</dbReference>
<feature type="transmembrane region" description="Helical" evidence="6">
    <location>
        <begin position="1692"/>
        <end position="1712"/>
    </location>
</feature>
<feature type="transmembrane region" description="Helical" evidence="6">
    <location>
        <begin position="106"/>
        <end position="124"/>
    </location>
</feature>
<reference evidence="8" key="1">
    <citation type="journal article" date="2008" name="Nat. Genet.">
        <title>The Pristionchus pacificus genome provides a unique perspective on nematode lifestyle and parasitism.</title>
        <authorList>
            <person name="Dieterich C."/>
            <person name="Clifton S.W."/>
            <person name="Schuster L.N."/>
            <person name="Chinwalla A."/>
            <person name="Delehaunty K."/>
            <person name="Dinkelacker I."/>
            <person name="Fulton L."/>
            <person name="Fulton R."/>
            <person name="Godfrey J."/>
            <person name="Minx P."/>
            <person name="Mitreva M."/>
            <person name="Roeseler W."/>
            <person name="Tian H."/>
            <person name="Witte H."/>
            <person name="Yang S.P."/>
            <person name="Wilson R.K."/>
            <person name="Sommer R.J."/>
        </authorList>
    </citation>
    <scope>NUCLEOTIDE SEQUENCE [LARGE SCALE GENOMIC DNA]</scope>
    <source>
        <strain evidence="8">PS312</strain>
    </source>
</reference>
<feature type="transmembrane region" description="Helical" evidence="6">
    <location>
        <begin position="1240"/>
        <end position="1260"/>
    </location>
</feature>
<feature type="transmembrane region" description="Helical" evidence="6">
    <location>
        <begin position="203"/>
        <end position="222"/>
    </location>
</feature>
<keyword evidence="5 6" id="KW-0472">Membrane</keyword>
<feature type="transmembrane region" description="Helical" evidence="6">
    <location>
        <begin position="1648"/>
        <end position="1671"/>
    </location>
</feature>
<dbReference type="SUPFAM" id="SSF81321">
    <property type="entry name" value="Family A G protein-coupled receptor-like"/>
    <property type="match status" value="1"/>
</dbReference>
<feature type="transmembrane region" description="Helical" evidence="6">
    <location>
        <begin position="531"/>
        <end position="550"/>
    </location>
</feature>
<dbReference type="InterPro" id="IPR019421">
    <property type="entry name" value="7TM_GPCR_serpentine_rcpt_Srd"/>
</dbReference>
<gene>
    <name evidence="7" type="primary">WBGene00116540</name>
</gene>
<keyword evidence="3 6" id="KW-0812">Transmembrane</keyword>
<feature type="transmembrane region" description="Helical" evidence="6">
    <location>
        <begin position="446"/>
        <end position="473"/>
    </location>
</feature>
<feature type="transmembrane region" description="Helical" evidence="6">
    <location>
        <begin position="1280"/>
        <end position="1298"/>
    </location>
</feature>
<feature type="transmembrane region" description="Helical" evidence="6">
    <location>
        <begin position="925"/>
        <end position="942"/>
    </location>
</feature>
<feature type="transmembrane region" description="Helical" evidence="6">
    <location>
        <begin position="243"/>
        <end position="265"/>
    </location>
</feature>
<feature type="transmembrane region" description="Helical" evidence="6">
    <location>
        <begin position="1200"/>
        <end position="1219"/>
    </location>
</feature>
<feature type="transmembrane region" description="Helical" evidence="6">
    <location>
        <begin position="277"/>
        <end position="299"/>
    </location>
</feature>
<evidence type="ECO:0000256" key="3">
    <source>
        <dbReference type="ARBA" id="ARBA00022692"/>
    </source>
</evidence>
<comment type="similarity">
    <text evidence="2">Belongs to the nematode receptor-like protein srd family.</text>
</comment>
<dbReference type="InterPro" id="IPR050920">
    <property type="entry name" value="Nematode_rcpt-like_delta"/>
</dbReference>
<evidence type="ECO:0000256" key="6">
    <source>
        <dbReference type="SAM" id="Phobius"/>
    </source>
</evidence>
<reference evidence="7" key="2">
    <citation type="submission" date="2022-06" db="UniProtKB">
        <authorList>
            <consortium name="EnsemblMetazoa"/>
        </authorList>
    </citation>
    <scope>IDENTIFICATION</scope>
    <source>
        <strain evidence="7">PS312</strain>
    </source>
</reference>
<comment type="subcellular location">
    <subcellularLocation>
        <location evidence="1">Membrane</location>
        <topology evidence="1">Multi-pass membrane protein</topology>
    </subcellularLocation>
</comment>
<dbReference type="Pfam" id="PF10326">
    <property type="entry name" value="7TM_GPCR_Str"/>
    <property type="match status" value="1"/>
</dbReference>
<dbReference type="PANTHER" id="PTHR22945">
    <property type="entry name" value="SERPENTINE RECEPTOR, CLASS D DELTA"/>
    <property type="match status" value="1"/>
</dbReference>
<evidence type="ECO:0008006" key="9">
    <source>
        <dbReference type="Google" id="ProtNLM"/>
    </source>
</evidence>
<feature type="transmembrane region" description="Helical" evidence="6">
    <location>
        <begin position="1032"/>
        <end position="1056"/>
    </location>
</feature>
<evidence type="ECO:0000256" key="4">
    <source>
        <dbReference type="ARBA" id="ARBA00022989"/>
    </source>
</evidence>
<name>A0A8R1UI59_PRIPA</name>
<feature type="transmembrane region" description="Helical" evidence="6">
    <location>
        <begin position="571"/>
        <end position="591"/>
    </location>
</feature>
<organism evidence="7 8">
    <name type="scientific">Pristionchus pacificus</name>
    <name type="common">Parasitic nematode worm</name>
    <dbReference type="NCBI Taxonomy" id="54126"/>
    <lineage>
        <taxon>Eukaryota</taxon>
        <taxon>Metazoa</taxon>
        <taxon>Ecdysozoa</taxon>
        <taxon>Nematoda</taxon>
        <taxon>Chromadorea</taxon>
        <taxon>Rhabditida</taxon>
        <taxon>Rhabditina</taxon>
        <taxon>Diplogasteromorpha</taxon>
        <taxon>Diplogasteroidea</taxon>
        <taxon>Neodiplogasteridae</taxon>
        <taxon>Pristionchus</taxon>
    </lineage>
</organism>
<feature type="transmembrane region" description="Helical" evidence="6">
    <location>
        <begin position="1511"/>
        <end position="1531"/>
    </location>
</feature>
<keyword evidence="8" id="KW-1185">Reference proteome</keyword>
<feature type="transmembrane region" description="Helical" evidence="6">
    <location>
        <begin position="1406"/>
        <end position="1424"/>
    </location>
</feature>
<feature type="transmembrane region" description="Helical" evidence="6">
    <location>
        <begin position="45"/>
        <end position="68"/>
    </location>
</feature>
<proteinExistence type="inferred from homology"/>
<dbReference type="InterPro" id="IPR019428">
    <property type="entry name" value="7TM_GPCR_serpentine_rcpt_Str"/>
</dbReference>
<feature type="transmembrane region" description="Helical" evidence="6">
    <location>
        <begin position="993"/>
        <end position="1011"/>
    </location>
</feature>
<protein>
    <recommendedName>
        <fullName evidence="9">G protein-coupled receptor</fullName>
    </recommendedName>
</protein>
<evidence type="ECO:0000256" key="2">
    <source>
        <dbReference type="ARBA" id="ARBA00009166"/>
    </source>
</evidence>
<dbReference type="Pfam" id="PF10317">
    <property type="entry name" value="7TM_GPCR_Srd"/>
    <property type="match status" value="5"/>
</dbReference>
<keyword evidence="4 6" id="KW-1133">Transmembrane helix</keyword>
<dbReference type="EnsemblMetazoa" id="PPA26986.1">
    <property type="protein sequence ID" value="PPA26986.1"/>
    <property type="gene ID" value="WBGene00116540"/>
</dbReference>
<feature type="transmembrane region" description="Helical" evidence="6">
    <location>
        <begin position="760"/>
        <end position="779"/>
    </location>
</feature>
<feature type="transmembrane region" description="Helical" evidence="6">
    <location>
        <begin position="1551"/>
        <end position="1569"/>
    </location>
</feature>
<dbReference type="Proteomes" id="UP000005239">
    <property type="component" value="Unassembled WGS sequence"/>
</dbReference>
<feature type="transmembrane region" description="Helical" evidence="6">
    <location>
        <begin position="356"/>
        <end position="378"/>
    </location>
</feature>
<accession>A0A8R1UI59</accession>
<feature type="transmembrane region" description="Helical" evidence="6">
    <location>
        <begin position="831"/>
        <end position="851"/>
    </location>
</feature>
<feature type="transmembrane region" description="Helical" evidence="6">
    <location>
        <begin position="611"/>
        <end position="631"/>
    </location>
</feature>
<feature type="transmembrane region" description="Helical" evidence="6">
    <location>
        <begin position="676"/>
        <end position="695"/>
    </location>
</feature>
<feature type="transmembrane region" description="Helical" evidence="6">
    <location>
        <begin position="725"/>
        <end position="748"/>
    </location>
</feature>
<feature type="transmembrane region" description="Helical" evidence="6">
    <location>
        <begin position="136"/>
        <end position="154"/>
    </location>
</feature>
<feature type="transmembrane region" description="Helical" evidence="6">
    <location>
        <begin position="1096"/>
        <end position="1113"/>
    </location>
</feature>
<dbReference type="GO" id="GO:0016020">
    <property type="term" value="C:membrane"/>
    <property type="evidence" value="ECO:0007669"/>
    <property type="project" value="UniProtKB-SubCell"/>
</dbReference>
<evidence type="ECO:0000256" key="5">
    <source>
        <dbReference type="ARBA" id="ARBA00023136"/>
    </source>
</evidence>
<sequence length="1821" mass="204850">MITRLVHDSCYGTSLALNILLIILIVTRTPGYLRQAPPVTRKRKSYSVILLYLSIVELSTAVASLLVFKKVMSTPFYFINAASGPCHQWESPSVCFVLTNVQLAGTAHYAVMIAFCSCYRYYLVACSRSEPKTTNVLIALILVHLPTIAIYTNYTLRFPLLDGAELDRAMNESHPEYDREAYKEQELLYVTPIDVSAWVASHWIQAAIVPVCIVIVIASVKISRILASVGHLSTKNRRRHADILKGLLCQATLPALYAVAIVAYRTERQRVDNSGEMGHLTAMIASILTFLSPLLTILFTMPYREAINRAIHTGTRAIVESSASDNPSLLVIYTGHLSQVQAAVAMITLLVHDTSYSIVLLYLSIVEITTAVASLLVFKKVMSTSSYSINAASGMCRHWGSPSICFYLSAAQLAGVSHYAVMIAFCSCYRYYVIAYSRKEPRRCNVLLALILVHLPTIAIYVFSCIFPIILVVEGKQCSQANYARAPLLKGEELERAMNTSRPEYDMDKYRDREMLLVTRNDLSSWLASNWIQGVIFPVCLIVVVVSARINKILASVEHMSVNSKRRHEQILRGLLCQASLPALYALAVIMHRGERRRIGRSEEFGHLTPMMASILTALSPLFTIIFTLPYRDALNRVVSSHAAPESATNSQNVNGNPQEVALLHDHPSKSSYLIVLRYMSIVAITMTTSSLMIFRRVLCTTAFSIHAIGGVCRHWGSPRLCIDAVQLAGTAHYAVMIAFCFCYRFYVIAFTRGEPSRRSVLIALVCAHIPTIAIYANFTQSTLLHGTELEQVMNESHPEYDMESHRTEEMLLVARRTLGNWIAANWVQGIFVPVGIVVITSTIGMVRILASVEHMSPKSKRSHSMILKGLLCQALLPLLYGIVVAIYKAEMKMSRNSNDIGHFIPTVCHVTITFEFYLIDSSQLAAVIMAINPSFTIFYTIPNREAIVSCFCARRRHDMLISAGLSHGRLQTAFTFAMLSSLLHDSCYCGGFALNTLLIALIVTRTPTYLRQVFFNELRKFRHYRELHTQFRCYSIVLLYLSVFEISIATSSLLIHKTGTMRTTDCVINVICGVCRQWDSPHLCFYLNAVQLAGISHYAVMIAFCSCYRYYVIAYTRTEPSIRNVLLSLIFVHSPTIAIYSEKTQFCEVCFAHSRLLEGSELERAMNESFPDYDFSKMRDSELLLVNRRSFATALADHWIQGVIVPVCFVVLVASVKINSILASLDHMSANNKRRHAQILRGLLCQATLPVLYALAVVLHRTENGRAASSAEFSHLTMMIASVSAVMSPIFTLTFTLPYRDALLDSGVVRKKLQHHHWEATDEIMLFHCPTLPLCSRNFNATASLLVYKKLMSTSEYAINVICGVCRRWESPTLSQRRPTGGNFPLRSHDRFLLMLQVLRDRVQYVVLALVCVHSPTISIYFARAPLLEGFELERAMNESYPDFDITKMKESELLLVNRRSLATRLAEHWIQVIIVPVSIDVLVASVRINSILASLDHMRANSKRRHAQILRGLLCQATLPVLYAIAVVLHRTEKRRITSSADCSHLTVMIASISAVMSPLFTLTFTLPYRDALLDSICNENRRAIASISSQQQLLPTSAVQKLSEFLLEAIVLFCFSHSFNLSSMFTRRYHNQIVNDVSCAWQELITGSIYFLFFICLISKLSVLSLTVNTMLLRIVFTCQRNDIGSYRYLIASFAISDLIYTVVHWIVYPVFAWSLKLSPTAINAKRICINQPDKLLPKISKAFTKNRYPGTVKYLFQIPETYTNAFLLSAHGMSTSRIAACIYCGVYSQATPILVCHFVYRTLYIRIVFNFSFQTEI</sequence>
<feature type="transmembrane region" description="Helical" evidence="6">
    <location>
        <begin position="1125"/>
        <end position="1142"/>
    </location>
</feature>
<feature type="transmembrane region" description="Helical" evidence="6">
    <location>
        <begin position="15"/>
        <end position="33"/>
    </location>
</feature>
<feature type="transmembrane region" description="Helical" evidence="6">
    <location>
        <begin position="416"/>
        <end position="434"/>
    </location>
</feature>
<evidence type="ECO:0000313" key="8">
    <source>
        <dbReference type="Proteomes" id="UP000005239"/>
    </source>
</evidence>
<evidence type="ECO:0000313" key="7">
    <source>
        <dbReference type="EnsemblMetazoa" id="PPA26986.1"/>
    </source>
</evidence>
<feature type="transmembrane region" description="Helical" evidence="6">
    <location>
        <begin position="871"/>
        <end position="888"/>
    </location>
</feature>
<evidence type="ECO:0000256" key="1">
    <source>
        <dbReference type="ARBA" id="ARBA00004141"/>
    </source>
</evidence>